<organism evidence="2 3">
    <name type="scientific">Prorocentrum cordatum</name>
    <dbReference type="NCBI Taxonomy" id="2364126"/>
    <lineage>
        <taxon>Eukaryota</taxon>
        <taxon>Sar</taxon>
        <taxon>Alveolata</taxon>
        <taxon>Dinophyceae</taxon>
        <taxon>Prorocentrales</taxon>
        <taxon>Prorocentraceae</taxon>
        <taxon>Prorocentrum</taxon>
    </lineage>
</organism>
<dbReference type="SMART" id="SM00327">
    <property type="entry name" value="VWA"/>
    <property type="match status" value="1"/>
</dbReference>
<dbReference type="InterPro" id="IPR036465">
    <property type="entry name" value="vWFA_dom_sf"/>
</dbReference>
<dbReference type="Gene3D" id="3.40.50.410">
    <property type="entry name" value="von Willebrand factor, type A domain"/>
    <property type="match status" value="1"/>
</dbReference>
<gene>
    <name evidence="2" type="ORF">PCOR1329_LOCUS66082</name>
</gene>
<dbReference type="PANTHER" id="PTHR34706:SF1">
    <property type="entry name" value="VWFA DOMAIN-CONTAINING PROTEIN"/>
    <property type="match status" value="1"/>
</dbReference>
<dbReference type="EMBL" id="CAUYUJ010018495">
    <property type="protein sequence ID" value="CAK0884024.1"/>
    <property type="molecule type" value="Genomic_DNA"/>
</dbReference>
<proteinExistence type="predicted"/>
<sequence>MHMVEPVVRIIILRSPSPRSTDFGSRRHRRDWPKDWGHVARLVRPFFCTCFRSLWPFLSVWPLCASGGREPRLLSGAMACAQEQKRLDGVLLNRFRISICEAEDLLALTGYDIVLVVDDSGSMGLPSSSKEGGGNQTRWEELQETLQLMIEVACCLDADGVDVHFLNMGTLRNVTSVNDPSLQAAFARGPMGGTPLTETVLRVAGEPSGNKPQIMVILTDGVPNGGPLRFKQAVQWAITEKNVRFQIMACTDNQGEIAWLNQFDHAFDQVDVTDDYHSERKEVLGAGRCQAFSRGDWIIKALLGPIDSRFDWADEKPKGPNGCCCIC</sequence>
<dbReference type="SUPFAM" id="SSF53300">
    <property type="entry name" value="vWA-like"/>
    <property type="match status" value="1"/>
</dbReference>
<dbReference type="PANTHER" id="PTHR34706">
    <property type="entry name" value="SLR1338 PROTEIN"/>
    <property type="match status" value="1"/>
</dbReference>
<protein>
    <recommendedName>
        <fullName evidence="1">VWFA domain-containing protein</fullName>
    </recommendedName>
</protein>
<evidence type="ECO:0000259" key="1">
    <source>
        <dbReference type="SMART" id="SM00327"/>
    </source>
</evidence>
<reference evidence="2" key="1">
    <citation type="submission" date="2023-10" db="EMBL/GenBank/DDBJ databases">
        <authorList>
            <person name="Chen Y."/>
            <person name="Shah S."/>
            <person name="Dougan E. K."/>
            <person name="Thang M."/>
            <person name="Chan C."/>
        </authorList>
    </citation>
    <scope>NUCLEOTIDE SEQUENCE [LARGE SCALE GENOMIC DNA]</scope>
</reference>
<feature type="domain" description="VWFA" evidence="1">
    <location>
        <begin position="110"/>
        <end position="288"/>
    </location>
</feature>
<comment type="caution">
    <text evidence="2">The sequence shown here is derived from an EMBL/GenBank/DDBJ whole genome shotgun (WGS) entry which is preliminary data.</text>
</comment>
<accession>A0ABN9WGF7</accession>
<dbReference type="Proteomes" id="UP001189429">
    <property type="component" value="Unassembled WGS sequence"/>
</dbReference>
<evidence type="ECO:0000313" key="3">
    <source>
        <dbReference type="Proteomes" id="UP001189429"/>
    </source>
</evidence>
<name>A0ABN9WGF7_9DINO</name>
<keyword evidence="3" id="KW-1185">Reference proteome</keyword>
<evidence type="ECO:0000313" key="2">
    <source>
        <dbReference type="EMBL" id="CAK0884024.1"/>
    </source>
</evidence>
<dbReference type="InterPro" id="IPR002035">
    <property type="entry name" value="VWF_A"/>
</dbReference>